<keyword evidence="2" id="KW-0812">Transmembrane</keyword>
<feature type="transmembrane region" description="Helical" evidence="2">
    <location>
        <begin position="7"/>
        <end position="27"/>
    </location>
</feature>
<comment type="caution">
    <text evidence="3">The sequence shown here is derived from an EMBL/GenBank/DDBJ whole genome shotgun (WGS) entry which is preliminary data.</text>
</comment>
<dbReference type="AlphaFoldDB" id="A0A5J5IVH9"/>
<protein>
    <submittedName>
        <fullName evidence="3">Uncharacterized protein</fullName>
    </submittedName>
</protein>
<name>A0A5J5IVH9_9MICO</name>
<gene>
    <name evidence="3" type="ORF">F6B43_18300</name>
</gene>
<keyword evidence="2" id="KW-1133">Transmembrane helix</keyword>
<keyword evidence="2" id="KW-0472">Membrane</keyword>
<reference evidence="4" key="1">
    <citation type="submission" date="2019-09" db="EMBL/GenBank/DDBJ databases">
        <title>Mumia zhuanghuii sp. nov. isolated from the intestinal contents of plateau pika (Ochotona curzoniae) in the Qinghai-Tibet plateau of China.</title>
        <authorList>
            <person name="Tian Z."/>
        </authorList>
    </citation>
    <scope>NUCLEOTIDE SEQUENCE [LARGE SCALE GENOMIC DNA]</scope>
    <source>
        <strain evidence="4">JCM 30598</strain>
    </source>
</reference>
<evidence type="ECO:0000313" key="4">
    <source>
        <dbReference type="Proteomes" id="UP000325827"/>
    </source>
</evidence>
<evidence type="ECO:0000313" key="3">
    <source>
        <dbReference type="EMBL" id="KAA9105000.1"/>
    </source>
</evidence>
<sequence>MNRTTAFICFALLACLFTIGGVLIFLFRPDATATFIAFAVQLLGIVTVGAGTFAALGQQGKKIETIQQQTNGNTSRLMAENERLTNLLAQSPPIDPTSADRTGQPLPEGTLRADL</sequence>
<keyword evidence="4" id="KW-1185">Reference proteome</keyword>
<dbReference type="PROSITE" id="PS51257">
    <property type="entry name" value="PROKAR_LIPOPROTEIN"/>
    <property type="match status" value="1"/>
</dbReference>
<dbReference type="OrthoDB" id="5082239at2"/>
<feature type="transmembrane region" description="Helical" evidence="2">
    <location>
        <begin position="33"/>
        <end position="56"/>
    </location>
</feature>
<proteinExistence type="predicted"/>
<evidence type="ECO:0000256" key="2">
    <source>
        <dbReference type="SAM" id="Phobius"/>
    </source>
</evidence>
<dbReference type="EMBL" id="VYSA01000006">
    <property type="protein sequence ID" value="KAA9105000.1"/>
    <property type="molecule type" value="Genomic_DNA"/>
</dbReference>
<accession>A0A5J5IVH9</accession>
<organism evidence="3 4">
    <name type="scientific">Microbacterium rhizomatis</name>
    <dbReference type="NCBI Taxonomy" id="1631477"/>
    <lineage>
        <taxon>Bacteria</taxon>
        <taxon>Bacillati</taxon>
        <taxon>Actinomycetota</taxon>
        <taxon>Actinomycetes</taxon>
        <taxon>Micrococcales</taxon>
        <taxon>Microbacteriaceae</taxon>
        <taxon>Microbacterium</taxon>
    </lineage>
</organism>
<dbReference type="Proteomes" id="UP000325827">
    <property type="component" value="Unassembled WGS sequence"/>
</dbReference>
<evidence type="ECO:0000256" key="1">
    <source>
        <dbReference type="SAM" id="MobiDB-lite"/>
    </source>
</evidence>
<dbReference type="RefSeq" id="WP_150450459.1">
    <property type="nucleotide sequence ID" value="NZ_VYSA01000006.1"/>
</dbReference>
<feature type="region of interest" description="Disordered" evidence="1">
    <location>
        <begin position="89"/>
        <end position="115"/>
    </location>
</feature>